<dbReference type="InterPro" id="IPR010130">
    <property type="entry name" value="T1SS_OMP_TolC"/>
</dbReference>
<proteinExistence type="inferred from homology"/>
<dbReference type="Gene3D" id="1.20.1600.10">
    <property type="entry name" value="Outer membrane efflux proteins (OEP)"/>
    <property type="match status" value="1"/>
</dbReference>
<dbReference type="GO" id="GO:0015288">
    <property type="term" value="F:porin activity"/>
    <property type="evidence" value="ECO:0007669"/>
    <property type="project" value="TreeGrafter"/>
</dbReference>
<comment type="subcellular location">
    <subcellularLocation>
        <location evidence="1">Cell outer membrane</location>
    </subcellularLocation>
</comment>
<name>A0A1Y5HVZ3_OLEAN</name>
<keyword evidence="5" id="KW-0812">Transmembrane</keyword>
<dbReference type="EMBL" id="MABE01000588">
    <property type="protein sequence ID" value="OUS38985.1"/>
    <property type="molecule type" value="Genomic_DNA"/>
</dbReference>
<dbReference type="AlphaFoldDB" id="A0A1Y5HVZ3"/>
<gene>
    <name evidence="10" type="ORF">A9R00_10080</name>
</gene>
<evidence type="ECO:0008006" key="12">
    <source>
        <dbReference type="Google" id="ProtNLM"/>
    </source>
</evidence>
<evidence type="ECO:0000256" key="7">
    <source>
        <dbReference type="ARBA" id="ARBA00023237"/>
    </source>
</evidence>
<protein>
    <recommendedName>
        <fullName evidence="12">Type I secretion protein TolC</fullName>
    </recommendedName>
</protein>
<keyword evidence="6" id="KW-0472">Membrane</keyword>
<evidence type="ECO:0000256" key="4">
    <source>
        <dbReference type="ARBA" id="ARBA00022452"/>
    </source>
</evidence>
<dbReference type="GO" id="GO:0009279">
    <property type="term" value="C:cell outer membrane"/>
    <property type="evidence" value="ECO:0007669"/>
    <property type="project" value="UniProtKB-SubCell"/>
</dbReference>
<keyword evidence="8" id="KW-0175">Coiled coil</keyword>
<evidence type="ECO:0000256" key="6">
    <source>
        <dbReference type="ARBA" id="ARBA00023136"/>
    </source>
</evidence>
<accession>A0A1Y5HVZ3</accession>
<keyword evidence="3" id="KW-0813">Transport</keyword>
<dbReference type="PANTHER" id="PTHR30026:SF20">
    <property type="entry name" value="OUTER MEMBRANE PROTEIN TOLC"/>
    <property type="match status" value="1"/>
</dbReference>
<comment type="caution">
    <text evidence="10">The sequence shown here is derived from an EMBL/GenBank/DDBJ whole genome shotgun (WGS) entry which is preliminary data.</text>
</comment>
<dbReference type="InterPro" id="IPR051906">
    <property type="entry name" value="TolC-like"/>
</dbReference>
<dbReference type="InterPro" id="IPR003423">
    <property type="entry name" value="OMP_efflux"/>
</dbReference>
<dbReference type="Pfam" id="PF02321">
    <property type="entry name" value="OEP"/>
    <property type="match status" value="2"/>
</dbReference>
<evidence type="ECO:0000256" key="9">
    <source>
        <dbReference type="SAM" id="SignalP"/>
    </source>
</evidence>
<feature type="chain" id="PRO_5012305904" description="Type I secretion protein TolC" evidence="9">
    <location>
        <begin position="19"/>
        <end position="379"/>
    </location>
</feature>
<evidence type="ECO:0000313" key="11">
    <source>
        <dbReference type="Proteomes" id="UP000227088"/>
    </source>
</evidence>
<evidence type="ECO:0000256" key="5">
    <source>
        <dbReference type="ARBA" id="ARBA00022692"/>
    </source>
</evidence>
<organism evidence="10 11">
    <name type="scientific">Oleispira antarctica</name>
    <dbReference type="NCBI Taxonomy" id="188908"/>
    <lineage>
        <taxon>Bacteria</taxon>
        <taxon>Pseudomonadati</taxon>
        <taxon>Pseudomonadota</taxon>
        <taxon>Gammaproteobacteria</taxon>
        <taxon>Oceanospirillales</taxon>
        <taxon>Oceanospirillaceae</taxon>
        <taxon>Oleispira</taxon>
    </lineage>
</organism>
<evidence type="ECO:0000256" key="3">
    <source>
        <dbReference type="ARBA" id="ARBA00022448"/>
    </source>
</evidence>
<evidence type="ECO:0000256" key="1">
    <source>
        <dbReference type="ARBA" id="ARBA00004442"/>
    </source>
</evidence>
<evidence type="ECO:0000313" key="10">
    <source>
        <dbReference type="EMBL" id="OUS38985.1"/>
    </source>
</evidence>
<reference evidence="11" key="1">
    <citation type="journal article" date="2017" name="Proc. Natl. Acad. Sci. U.S.A.">
        <title>Simulation of Deepwater Horizon oil plume reveals substrate specialization within a complex community of hydrocarbon degraders.</title>
        <authorList>
            <person name="Hu P."/>
            <person name="Dubinsky E.A."/>
            <person name="Probst A.J."/>
            <person name="Wang J."/>
            <person name="Sieber C.M.K."/>
            <person name="Tom L.M."/>
            <person name="Gardinali P."/>
            <person name="Banfield J.F."/>
            <person name="Atlas R.M."/>
            <person name="Andersen G.L."/>
        </authorList>
    </citation>
    <scope>NUCLEOTIDE SEQUENCE [LARGE SCALE GENOMIC DNA]</scope>
</reference>
<dbReference type="SUPFAM" id="SSF56954">
    <property type="entry name" value="Outer membrane efflux proteins (OEP)"/>
    <property type="match status" value="1"/>
</dbReference>
<feature type="signal peptide" evidence="9">
    <location>
        <begin position="1"/>
        <end position="18"/>
    </location>
</feature>
<evidence type="ECO:0000256" key="2">
    <source>
        <dbReference type="ARBA" id="ARBA00007613"/>
    </source>
</evidence>
<dbReference type="PANTHER" id="PTHR30026">
    <property type="entry name" value="OUTER MEMBRANE PROTEIN TOLC"/>
    <property type="match status" value="1"/>
</dbReference>
<dbReference type="Proteomes" id="UP000227088">
    <property type="component" value="Unassembled WGS sequence"/>
</dbReference>
<keyword evidence="4" id="KW-1134">Transmembrane beta strand</keyword>
<comment type="similarity">
    <text evidence="2">Belongs to the outer membrane factor (OMF) (TC 1.B.17) family.</text>
</comment>
<feature type="coiled-coil region" evidence="8">
    <location>
        <begin position="134"/>
        <end position="161"/>
    </location>
</feature>
<sequence>MKKLIALTSVLFAGNAMAADLLDVYQLSLANDAELASAAAKREAGDYQVSLARAALLPQVSIGATYSESSIEAGGSTDDISTTSYNATISQTLFNLNSWYIYQAAASGGDASNLEFALSQQQLIVRASEAYFNVLREKENLETAQAEEKAVKRQLEQTQQRFEVGLIAITEVYEAEASYDLAYANLVGQEAALDISFEALEQLTSQQVTELSRLKTDIDYITPEQPVEEWVEKGLTMYAGILIAREGVYASEYNSKAGWSSYAPQIDAQLSYTDGEQPFGSTVFDSTATTLGITAKIPLFAGGSNYARAKQAAAQTTQASADLDSQQRTVKNNIRSLYRTVQTDVLTIKARQRATVSSRSALEATETGYQVGTRNIVEV</sequence>
<dbReference type="GO" id="GO:0015562">
    <property type="term" value="F:efflux transmembrane transporter activity"/>
    <property type="evidence" value="ECO:0007669"/>
    <property type="project" value="InterPro"/>
</dbReference>
<keyword evidence="9" id="KW-0732">Signal</keyword>
<keyword evidence="7" id="KW-0998">Cell outer membrane</keyword>
<dbReference type="GO" id="GO:1990281">
    <property type="term" value="C:efflux pump complex"/>
    <property type="evidence" value="ECO:0007669"/>
    <property type="project" value="TreeGrafter"/>
</dbReference>
<evidence type="ECO:0000256" key="8">
    <source>
        <dbReference type="SAM" id="Coils"/>
    </source>
</evidence>
<dbReference type="NCBIfam" id="TIGR01844">
    <property type="entry name" value="type_I_sec_TolC"/>
    <property type="match status" value="1"/>
</dbReference>
<feature type="non-terminal residue" evidence="10">
    <location>
        <position position="379"/>
    </location>
</feature>